<evidence type="ECO:0000313" key="1">
    <source>
        <dbReference type="EMBL" id="MBB5792166.1"/>
    </source>
</evidence>
<sequence length="51" mass="5434">MAAADVHCRYVAEWVAAKLRWCLAADEAVAAALREVAAGCPDQTVTYEPVA</sequence>
<organism evidence="1 2">
    <name type="scientific">Streptomyces caelestis</name>
    <dbReference type="NCBI Taxonomy" id="36816"/>
    <lineage>
        <taxon>Bacteria</taxon>
        <taxon>Bacillati</taxon>
        <taxon>Actinomycetota</taxon>
        <taxon>Actinomycetes</taxon>
        <taxon>Kitasatosporales</taxon>
        <taxon>Streptomycetaceae</taxon>
        <taxon>Streptomyces</taxon>
    </lineage>
</organism>
<accession>A0A7W9GYJ5</accession>
<reference evidence="1 2" key="1">
    <citation type="submission" date="2020-08" db="EMBL/GenBank/DDBJ databases">
        <title>Sequencing the genomes of 1000 actinobacteria strains.</title>
        <authorList>
            <person name="Klenk H.-P."/>
        </authorList>
    </citation>
    <scope>NUCLEOTIDE SEQUENCE [LARGE SCALE GENOMIC DNA]</scope>
    <source>
        <strain evidence="1 2">DSM 40084</strain>
    </source>
</reference>
<dbReference type="AlphaFoldDB" id="A0A7W9GYJ5"/>
<protein>
    <submittedName>
        <fullName evidence="1">Uncharacterized protein</fullName>
    </submittedName>
</protein>
<name>A0A7W9GYJ5_9ACTN</name>
<gene>
    <name evidence="1" type="ORF">HDA41_000130</name>
</gene>
<keyword evidence="2" id="KW-1185">Reference proteome</keyword>
<comment type="caution">
    <text evidence="1">The sequence shown here is derived from an EMBL/GenBank/DDBJ whole genome shotgun (WGS) entry which is preliminary data.</text>
</comment>
<proteinExistence type="predicted"/>
<evidence type="ECO:0000313" key="2">
    <source>
        <dbReference type="Proteomes" id="UP000590647"/>
    </source>
</evidence>
<dbReference type="Proteomes" id="UP000590647">
    <property type="component" value="Unassembled WGS sequence"/>
</dbReference>
<dbReference type="EMBL" id="JACHNE010000001">
    <property type="protein sequence ID" value="MBB5792166.1"/>
    <property type="molecule type" value="Genomic_DNA"/>
</dbReference>